<reference evidence="1 2" key="1">
    <citation type="submission" date="2017-06" db="EMBL/GenBank/DDBJ databases">
        <title>Genome sequence of Acetobacter pasteurianus subsp. pasteurianus strain SRCM101468.</title>
        <authorList>
            <person name="Cho S.H."/>
        </authorList>
    </citation>
    <scope>NUCLEOTIDE SEQUENCE [LARGE SCALE GENOMIC DNA]</scope>
    <source>
        <strain evidence="1 2">SRCM101468</strain>
    </source>
</reference>
<dbReference type="Proteomes" id="UP000196816">
    <property type="component" value="Chromosome"/>
</dbReference>
<evidence type="ECO:0000313" key="1">
    <source>
        <dbReference type="EMBL" id="ASC05002.1"/>
    </source>
</evidence>
<dbReference type="RefSeq" id="WP_157666395.1">
    <property type="nucleotide sequence ID" value="NZ_CP021922.1"/>
</dbReference>
<dbReference type="EMBL" id="CP021922">
    <property type="protein sequence ID" value="ASC05002.1"/>
    <property type="molecule type" value="Genomic_DNA"/>
</dbReference>
<sequence>MPERSNIRVPNQDARLQDLITQFLRQADYMDRVSIDFRAELFMPAAKAFENIATCMRAQANELQKHLKHTILAEDHTP</sequence>
<proteinExistence type="predicted"/>
<dbReference type="AlphaFoldDB" id="A0AAC9X0D9"/>
<organism evidence="1 2">
    <name type="scientific">Acetobacter pasteurianus subsp. pasteurianus</name>
    <dbReference type="NCBI Taxonomy" id="481145"/>
    <lineage>
        <taxon>Bacteria</taxon>
        <taxon>Pseudomonadati</taxon>
        <taxon>Pseudomonadota</taxon>
        <taxon>Alphaproteobacteria</taxon>
        <taxon>Acetobacterales</taxon>
        <taxon>Acetobacteraceae</taxon>
        <taxon>Acetobacter</taxon>
    </lineage>
</organism>
<accession>A0AAC9X0D9</accession>
<protein>
    <submittedName>
        <fullName evidence="1">Uncharacterized protein</fullName>
    </submittedName>
</protein>
<gene>
    <name evidence="1" type="ORF">S101468_00735</name>
</gene>
<evidence type="ECO:0000313" key="2">
    <source>
        <dbReference type="Proteomes" id="UP000196816"/>
    </source>
</evidence>
<name>A0AAC9X0D9_ACEPA</name>